<comment type="caution">
    <text evidence="2">The sequence shown here is derived from an EMBL/GenBank/DDBJ whole genome shotgun (WGS) entry which is preliminary data.</text>
</comment>
<dbReference type="EMBL" id="RWGY01000009">
    <property type="protein sequence ID" value="TVU35955.1"/>
    <property type="molecule type" value="Genomic_DNA"/>
</dbReference>
<feature type="compositionally biased region" description="Acidic residues" evidence="1">
    <location>
        <begin position="339"/>
        <end position="352"/>
    </location>
</feature>
<proteinExistence type="predicted"/>
<name>A0A5J9VK93_9POAL</name>
<evidence type="ECO:0000313" key="3">
    <source>
        <dbReference type="Proteomes" id="UP000324897"/>
    </source>
</evidence>
<dbReference type="PANTHER" id="PTHR31197:SF5">
    <property type="entry name" value="OS01G0612600 PROTEIN"/>
    <property type="match status" value="1"/>
</dbReference>
<dbReference type="Gramene" id="TVU35955">
    <property type="protein sequence ID" value="TVU35955"/>
    <property type="gene ID" value="EJB05_17862"/>
</dbReference>
<reference evidence="2 3" key="1">
    <citation type="journal article" date="2019" name="Sci. Rep.">
        <title>A high-quality genome of Eragrostis curvula grass provides insights into Poaceae evolution and supports new strategies to enhance forage quality.</title>
        <authorList>
            <person name="Carballo J."/>
            <person name="Santos B.A.C.M."/>
            <person name="Zappacosta D."/>
            <person name="Garbus I."/>
            <person name="Selva J.P."/>
            <person name="Gallo C.A."/>
            <person name="Diaz A."/>
            <person name="Albertini E."/>
            <person name="Caccamo M."/>
            <person name="Echenique V."/>
        </authorList>
    </citation>
    <scope>NUCLEOTIDE SEQUENCE [LARGE SCALE GENOMIC DNA]</scope>
    <source>
        <strain evidence="3">cv. Victoria</strain>
        <tissue evidence="2">Leaf</tissue>
    </source>
</reference>
<organism evidence="2 3">
    <name type="scientific">Eragrostis curvula</name>
    <name type="common">weeping love grass</name>
    <dbReference type="NCBI Taxonomy" id="38414"/>
    <lineage>
        <taxon>Eukaryota</taxon>
        <taxon>Viridiplantae</taxon>
        <taxon>Streptophyta</taxon>
        <taxon>Embryophyta</taxon>
        <taxon>Tracheophyta</taxon>
        <taxon>Spermatophyta</taxon>
        <taxon>Magnoliopsida</taxon>
        <taxon>Liliopsida</taxon>
        <taxon>Poales</taxon>
        <taxon>Poaceae</taxon>
        <taxon>PACMAD clade</taxon>
        <taxon>Chloridoideae</taxon>
        <taxon>Eragrostideae</taxon>
        <taxon>Eragrostidinae</taxon>
        <taxon>Eragrostis</taxon>
    </lineage>
</organism>
<feature type="region of interest" description="Disordered" evidence="1">
    <location>
        <begin position="244"/>
        <end position="265"/>
    </location>
</feature>
<feature type="compositionally biased region" description="Low complexity" evidence="1">
    <location>
        <begin position="24"/>
        <end position="49"/>
    </location>
</feature>
<feature type="region of interest" description="Disordered" evidence="1">
    <location>
        <begin position="1"/>
        <end position="60"/>
    </location>
</feature>
<sequence>MPKDRSSRFASSESRRSRASPYFSSDGRSSSSRRSEESSAATAAANISSHGRSKSSRRSEESSAAAAVIAAKEAAEWEEVRCPVCMDHPHNAVLLICSSHDKGCRPFLCDTSSRHSNCLDQYRKASKDSSKDSGAAAATPECSECQQQGNLSCPLCRGPVSHWIKDYDARRHMNCKVRSCTMESCEFKGAYSELREHARTEHPAARPMEVDPVRQRDWRRMEQQRDIGDLLSMLRSGFSSSLDDAAIGASGEGEEEITERTLHSHGHGHSITMIFIMRSTSSIQQYLSSRSRLFVVSRSVDESLPARASSGGGDADATGPDSEEGDDPLASTEASQHDAEEDAEEADGDPAQ</sequence>
<evidence type="ECO:0000313" key="2">
    <source>
        <dbReference type="EMBL" id="TVU35955.1"/>
    </source>
</evidence>
<dbReference type="AlphaFoldDB" id="A0A5J9VK93"/>
<keyword evidence="3" id="KW-1185">Reference proteome</keyword>
<protein>
    <submittedName>
        <fullName evidence="2">Uncharacterized protein</fullName>
    </submittedName>
</protein>
<accession>A0A5J9VK93</accession>
<dbReference type="InterPro" id="IPR012866">
    <property type="entry name" value="DUF1644"/>
</dbReference>
<dbReference type="OrthoDB" id="1921166at2759"/>
<feature type="non-terminal residue" evidence="2">
    <location>
        <position position="1"/>
    </location>
</feature>
<evidence type="ECO:0000256" key="1">
    <source>
        <dbReference type="SAM" id="MobiDB-lite"/>
    </source>
</evidence>
<dbReference type="Pfam" id="PF07800">
    <property type="entry name" value="DUF1644"/>
    <property type="match status" value="1"/>
</dbReference>
<dbReference type="PANTHER" id="PTHR31197">
    <property type="entry name" value="OS01G0612600 PROTEIN"/>
    <property type="match status" value="1"/>
</dbReference>
<dbReference type="Proteomes" id="UP000324897">
    <property type="component" value="Unassembled WGS sequence"/>
</dbReference>
<gene>
    <name evidence="2" type="ORF">EJB05_17862</name>
</gene>
<feature type="region of interest" description="Disordered" evidence="1">
    <location>
        <begin position="303"/>
        <end position="352"/>
    </location>
</feature>